<gene>
    <name evidence="1" type="ORF">PAXRUDRAFT_16865</name>
</gene>
<reference evidence="1 2" key="1">
    <citation type="submission" date="2014-04" db="EMBL/GenBank/DDBJ databases">
        <authorList>
            <consortium name="DOE Joint Genome Institute"/>
            <person name="Kuo A."/>
            <person name="Kohler A."/>
            <person name="Jargeat P."/>
            <person name="Nagy L.G."/>
            <person name="Floudas D."/>
            <person name="Copeland A."/>
            <person name="Barry K.W."/>
            <person name="Cichocki N."/>
            <person name="Veneault-Fourrey C."/>
            <person name="LaButti K."/>
            <person name="Lindquist E.A."/>
            <person name="Lipzen A."/>
            <person name="Lundell T."/>
            <person name="Morin E."/>
            <person name="Murat C."/>
            <person name="Sun H."/>
            <person name="Tunlid A."/>
            <person name="Henrissat B."/>
            <person name="Grigoriev I.V."/>
            <person name="Hibbett D.S."/>
            <person name="Martin F."/>
            <person name="Nordberg H.P."/>
            <person name="Cantor M.N."/>
            <person name="Hua S.X."/>
        </authorList>
    </citation>
    <scope>NUCLEOTIDE SEQUENCE [LARGE SCALE GENOMIC DNA]</scope>
    <source>
        <strain evidence="1 2">Ve08.2h10</strain>
    </source>
</reference>
<evidence type="ECO:0000313" key="2">
    <source>
        <dbReference type="Proteomes" id="UP000054538"/>
    </source>
</evidence>
<dbReference type="InParanoid" id="A0A0D0DCS1"/>
<organism evidence="1 2">
    <name type="scientific">Paxillus rubicundulus Ve08.2h10</name>
    <dbReference type="NCBI Taxonomy" id="930991"/>
    <lineage>
        <taxon>Eukaryota</taxon>
        <taxon>Fungi</taxon>
        <taxon>Dikarya</taxon>
        <taxon>Basidiomycota</taxon>
        <taxon>Agaricomycotina</taxon>
        <taxon>Agaricomycetes</taxon>
        <taxon>Agaricomycetidae</taxon>
        <taxon>Boletales</taxon>
        <taxon>Paxilineae</taxon>
        <taxon>Paxillaceae</taxon>
        <taxon>Paxillus</taxon>
    </lineage>
</organism>
<dbReference type="Proteomes" id="UP000054538">
    <property type="component" value="Unassembled WGS sequence"/>
</dbReference>
<evidence type="ECO:0008006" key="3">
    <source>
        <dbReference type="Google" id="ProtNLM"/>
    </source>
</evidence>
<dbReference type="HOGENOM" id="CLU_754592_0_0_1"/>
<evidence type="ECO:0000313" key="1">
    <source>
        <dbReference type="EMBL" id="KIK78449.1"/>
    </source>
</evidence>
<dbReference type="OrthoDB" id="3256662at2759"/>
<keyword evidence="2" id="KW-1185">Reference proteome</keyword>
<dbReference type="SUPFAM" id="SSF52047">
    <property type="entry name" value="RNI-like"/>
    <property type="match status" value="1"/>
</dbReference>
<dbReference type="EMBL" id="KN826585">
    <property type="protein sequence ID" value="KIK78449.1"/>
    <property type="molecule type" value="Genomic_DNA"/>
</dbReference>
<accession>A0A0D0DCS1</accession>
<proteinExistence type="predicted"/>
<protein>
    <recommendedName>
        <fullName evidence="3">F-box domain-containing protein</fullName>
    </recommendedName>
</protein>
<name>A0A0D0DCS1_9AGAM</name>
<dbReference type="AlphaFoldDB" id="A0A0D0DCS1"/>
<reference evidence="2" key="2">
    <citation type="submission" date="2015-01" db="EMBL/GenBank/DDBJ databases">
        <title>Evolutionary Origins and Diversification of the Mycorrhizal Mutualists.</title>
        <authorList>
            <consortium name="DOE Joint Genome Institute"/>
            <consortium name="Mycorrhizal Genomics Consortium"/>
            <person name="Kohler A."/>
            <person name="Kuo A."/>
            <person name="Nagy L.G."/>
            <person name="Floudas D."/>
            <person name="Copeland A."/>
            <person name="Barry K.W."/>
            <person name="Cichocki N."/>
            <person name="Veneault-Fourrey C."/>
            <person name="LaButti K."/>
            <person name="Lindquist E.A."/>
            <person name="Lipzen A."/>
            <person name="Lundell T."/>
            <person name="Morin E."/>
            <person name="Murat C."/>
            <person name="Riley R."/>
            <person name="Ohm R."/>
            <person name="Sun H."/>
            <person name="Tunlid A."/>
            <person name="Henrissat B."/>
            <person name="Grigoriev I.V."/>
            <person name="Hibbett D.S."/>
            <person name="Martin F."/>
        </authorList>
    </citation>
    <scope>NUCLEOTIDE SEQUENCE [LARGE SCALE GENOMIC DNA]</scope>
    <source>
        <strain evidence="2">Ve08.2h10</strain>
    </source>
</reference>
<sequence length="419" mass="47331">MSLIGWSSKLIDALLSLHRLPHIFSAPKRCAGDRHLPIIPNEIHLIIFEHLAPISTRLSSQQILTLFNLSCTCRFFANLCLPRIFEYLEFSGCIFSGDDILPSLDKDTAHMASRARILCQRITAKEPRALSIAQCVKAGRFTDWEFGVNAPRAVHPFSQLYLSGMAHMKNIRKLEFFRSSVKKLHWDVIATLELLEELSFAHCDFVDGPADVVPGKRLKVKVPCLRVYGCSGSRQPSAAIDPRHLRTLATDHDFADQVDWLSDTALTELRVFDYTRPVTMHSRTRVTFLLRQIPQSIQVLRLPFYTFSNIDEPLFGDPAWKKMSLLCSLTLEEVWRGPGIAPMTVVRTIFDGIRVLGGLQSLTLKAWGPHLDVGIPSVDVRHKIQEQLSDIPGLNLVDIYGTAVRLVDGKWMDVRDRAL</sequence>